<dbReference type="STRING" id="471514.AN477_21960"/>
<feature type="non-terminal residue" evidence="2">
    <location>
        <position position="95"/>
    </location>
</feature>
<dbReference type="RefSeq" id="WP_211266053.1">
    <property type="nucleotide sequence ID" value="NZ_LJCO01000098.1"/>
</dbReference>
<comment type="caution">
    <text evidence="2">The sequence shown here is derived from an EMBL/GenBank/DDBJ whole genome shotgun (WGS) entry which is preliminary data.</text>
</comment>
<dbReference type="PATRIC" id="fig|471514.4.peg.3062"/>
<accession>A0A0P9CMR7</accession>
<dbReference type="EMBL" id="LJCO01000098">
    <property type="protein sequence ID" value="KPV40380.1"/>
    <property type="molecule type" value="Genomic_DNA"/>
</dbReference>
<dbReference type="Proteomes" id="UP000050482">
    <property type="component" value="Unassembled WGS sequence"/>
</dbReference>
<dbReference type="InterPro" id="IPR000594">
    <property type="entry name" value="ThiF_NAD_FAD-bd"/>
</dbReference>
<evidence type="ECO:0000313" key="2">
    <source>
        <dbReference type="EMBL" id="KPV40380.1"/>
    </source>
</evidence>
<organism evidence="2 3">
    <name type="scientific">Alicyclobacillus ferrooxydans</name>
    <dbReference type="NCBI Taxonomy" id="471514"/>
    <lineage>
        <taxon>Bacteria</taxon>
        <taxon>Bacillati</taxon>
        <taxon>Bacillota</taxon>
        <taxon>Bacilli</taxon>
        <taxon>Bacillales</taxon>
        <taxon>Alicyclobacillaceae</taxon>
        <taxon>Alicyclobacillus</taxon>
    </lineage>
</organism>
<protein>
    <recommendedName>
        <fullName evidence="1">THIF-type NAD/FAD binding fold domain-containing protein</fullName>
    </recommendedName>
</protein>
<dbReference type="Gene3D" id="3.40.50.720">
    <property type="entry name" value="NAD(P)-binding Rossmann-like Domain"/>
    <property type="match status" value="1"/>
</dbReference>
<dbReference type="AlphaFoldDB" id="A0A0P9CMR7"/>
<proteinExistence type="predicted"/>
<gene>
    <name evidence="2" type="ORF">AN477_21960</name>
</gene>
<evidence type="ECO:0000259" key="1">
    <source>
        <dbReference type="Pfam" id="PF00899"/>
    </source>
</evidence>
<dbReference type="Pfam" id="PF00899">
    <property type="entry name" value="ThiF"/>
    <property type="match status" value="1"/>
</dbReference>
<dbReference type="SUPFAM" id="SSF69572">
    <property type="entry name" value="Activating enzymes of the ubiquitin-like proteins"/>
    <property type="match status" value="1"/>
</dbReference>
<reference evidence="2 3" key="1">
    <citation type="submission" date="2015-09" db="EMBL/GenBank/DDBJ databases">
        <title>Draft genome sequence of Alicyclobacillus ferrooxydans DSM 22381.</title>
        <authorList>
            <person name="Hemp J."/>
        </authorList>
    </citation>
    <scope>NUCLEOTIDE SEQUENCE [LARGE SCALE GENOMIC DNA]</scope>
    <source>
        <strain evidence="2 3">TC-34</strain>
    </source>
</reference>
<evidence type="ECO:0000313" key="3">
    <source>
        <dbReference type="Proteomes" id="UP000050482"/>
    </source>
</evidence>
<name>A0A0P9CMR7_9BACL</name>
<sequence>MTISPVRVIDPEKTRLVLIGVGGTGGYVLQQVARLLYSLREQGRRIPSVLLFDGDVVEQKNLLRQYFLEQDIGRKKAEVLAERYSRAYGIDIAAY</sequence>
<dbReference type="GO" id="GO:0008641">
    <property type="term" value="F:ubiquitin-like modifier activating enzyme activity"/>
    <property type="evidence" value="ECO:0007669"/>
    <property type="project" value="InterPro"/>
</dbReference>
<keyword evidence="3" id="KW-1185">Reference proteome</keyword>
<dbReference type="InterPro" id="IPR035985">
    <property type="entry name" value="Ubiquitin-activating_enz"/>
</dbReference>
<feature type="domain" description="THIF-type NAD/FAD binding fold" evidence="1">
    <location>
        <begin position="13"/>
        <end position="87"/>
    </location>
</feature>